<dbReference type="Proteomes" id="UP000011115">
    <property type="component" value="Unassembled WGS sequence"/>
</dbReference>
<dbReference type="Gramene" id="PGSC0003DMT400097424">
    <property type="protein sequence ID" value="PGSC0003DMT400097424"/>
    <property type="gene ID" value="PGSC0003DMG400046995"/>
</dbReference>
<evidence type="ECO:0000313" key="2">
    <source>
        <dbReference type="Proteomes" id="UP000011115"/>
    </source>
</evidence>
<accession>M1E0L4</accession>
<sequence>MTGGREKYPYETAAKFLDLVAKTNKDTEKDQQLIILLGQMDNLTQKVEELEVISKEKSKCRTPIEQGGSIEIENKHIKHMIGHENFMKKYRMNYTSPTGESPTATKTVVWILTLTECPIKLGEIDEHSVDRRVAKQTQVMSPNG</sequence>
<dbReference type="AlphaFoldDB" id="M1E0L4"/>
<dbReference type="InParanoid" id="M1E0L4"/>
<proteinExistence type="predicted"/>
<dbReference type="EnsemblPlants" id="PGSC0003DMT400097424">
    <property type="protein sequence ID" value="PGSC0003DMT400097424"/>
    <property type="gene ID" value="PGSC0003DMG400046995"/>
</dbReference>
<reference evidence="1" key="2">
    <citation type="submission" date="2015-06" db="UniProtKB">
        <authorList>
            <consortium name="EnsemblPlants"/>
        </authorList>
    </citation>
    <scope>IDENTIFICATION</scope>
    <source>
        <strain evidence="1">DM1-3 516 R44</strain>
    </source>
</reference>
<evidence type="ECO:0000313" key="1">
    <source>
        <dbReference type="EnsemblPlants" id="PGSC0003DMT400097424"/>
    </source>
</evidence>
<reference evidence="2" key="1">
    <citation type="journal article" date="2011" name="Nature">
        <title>Genome sequence and analysis of the tuber crop potato.</title>
        <authorList>
            <consortium name="The Potato Genome Sequencing Consortium"/>
        </authorList>
    </citation>
    <scope>NUCLEOTIDE SEQUENCE [LARGE SCALE GENOMIC DNA]</scope>
    <source>
        <strain evidence="2">cv. DM1-3 516 R44</strain>
    </source>
</reference>
<dbReference type="PaxDb" id="4113-PGSC0003DMT400097424"/>
<protein>
    <submittedName>
        <fullName evidence="1">Uncharacterized protein</fullName>
    </submittedName>
</protein>
<dbReference type="HOGENOM" id="CLU_2077250_0_0_1"/>
<organism evidence="1 2">
    <name type="scientific">Solanum tuberosum</name>
    <name type="common">Potato</name>
    <dbReference type="NCBI Taxonomy" id="4113"/>
    <lineage>
        <taxon>Eukaryota</taxon>
        <taxon>Viridiplantae</taxon>
        <taxon>Streptophyta</taxon>
        <taxon>Embryophyta</taxon>
        <taxon>Tracheophyta</taxon>
        <taxon>Spermatophyta</taxon>
        <taxon>Magnoliopsida</taxon>
        <taxon>eudicotyledons</taxon>
        <taxon>Gunneridae</taxon>
        <taxon>Pentapetalae</taxon>
        <taxon>asterids</taxon>
        <taxon>lamiids</taxon>
        <taxon>Solanales</taxon>
        <taxon>Solanaceae</taxon>
        <taxon>Solanoideae</taxon>
        <taxon>Solaneae</taxon>
        <taxon>Solanum</taxon>
    </lineage>
</organism>
<name>M1E0L4_SOLTU</name>
<keyword evidence="2" id="KW-1185">Reference proteome</keyword>